<feature type="binding site" evidence="10">
    <location>
        <position position="29"/>
    </location>
    <ligand>
        <name>substrate</name>
    </ligand>
</feature>
<dbReference type="AlphaFoldDB" id="A0A346XWL6"/>
<evidence type="ECO:0000256" key="8">
    <source>
        <dbReference type="ARBA" id="ARBA00023326"/>
    </source>
</evidence>
<dbReference type="GO" id="GO:0030245">
    <property type="term" value="P:cellulose catabolic process"/>
    <property type="evidence" value="ECO:0007669"/>
    <property type="project" value="UniProtKB-KW"/>
</dbReference>
<keyword evidence="4 12" id="KW-0378">Hydrolase</keyword>
<proteinExistence type="inferred from homology"/>
<dbReference type="PRINTS" id="PR00131">
    <property type="entry name" value="GLHYDRLASE1"/>
</dbReference>
<comment type="similarity">
    <text evidence="2 12">Belongs to the glycosyl hydrolase 1 family.</text>
</comment>
<evidence type="ECO:0000256" key="11">
    <source>
        <dbReference type="PROSITE-ProRule" id="PRU10055"/>
    </source>
</evidence>
<dbReference type="Gene3D" id="3.20.20.80">
    <property type="entry name" value="Glycosidases"/>
    <property type="match status" value="1"/>
</dbReference>
<evidence type="ECO:0000256" key="7">
    <source>
        <dbReference type="ARBA" id="ARBA00023295"/>
    </source>
</evidence>
<dbReference type="InterPro" id="IPR033132">
    <property type="entry name" value="GH_1_N_CS"/>
</dbReference>
<feature type="binding site" evidence="10">
    <location>
        <begin position="424"/>
        <end position="425"/>
    </location>
    <ligand>
        <name>substrate</name>
    </ligand>
</feature>
<dbReference type="InterPro" id="IPR001360">
    <property type="entry name" value="Glyco_hydro_1"/>
</dbReference>
<feature type="binding site" evidence="10">
    <location>
        <position position="174"/>
    </location>
    <ligand>
        <name>substrate</name>
    </ligand>
</feature>
<sequence>MTELFTPSDRDRLVLPPDFRWGVATSSHQIEGAVAEGGRSPSVWDTFSHTPGRVVGGQHADVTVDHYHRMAEDVALMADLGVDTYRFSIAWSRLLPDGVGEVNPAGAAFYRRLCETLREAGITPLVALYHWDHPQVLQDRGGWANPEMVEWFAAYAAAAKRTLGDLASDWLTLNEPYCAAFLGHASGIHAPGIADPATAHLAAHHMMLAHHRAVATLRETAPNDDDTVTIALNLIPAWDDEEGPAGPAAKAVDMVQNQLFLDAVLEGRYPDEVLAHHRRFGLEDRVDPDELARVHQPIDYLAINYYNITHVVRRDGAPFPDGFPGADDAVCVDPPEPRTDMGWGVEPEGLAWMLRRVAAAHPDLPLVISENGAAFPDEVSEDGRIHDAQRIAYLRDHIGVVVDAIADGVDVRGYHVWSLLDNFEWSLGYGMRFGLIRVDFDSLERTPKDSARWYAAVIDANRDRAMAG</sequence>
<evidence type="ECO:0000256" key="3">
    <source>
        <dbReference type="ARBA" id="ARBA00012744"/>
    </source>
</evidence>
<dbReference type="InterPro" id="IPR018120">
    <property type="entry name" value="Glyco_hydro_1_AS"/>
</dbReference>
<feature type="binding site" evidence="10">
    <location>
        <position position="130"/>
    </location>
    <ligand>
        <name>substrate</name>
    </ligand>
</feature>
<accession>A0A346XWL6</accession>
<keyword evidence="14" id="KW-1185">Reference proteome</keyword>
<dbReference type="PROSITE" id="PS00653">
    <property type="entry name" value="GLYCOSYL_HYDROL_F1_2"/>
    <property type="match status" value="1"/>
</dbReference>
<keyword evidence="8" id="KW-0624">Polysaccharide degradation</keyword>
<feature type="binding site" evidence="10">
    <location>
        <position position="306"/>
    </location>
    <ligand>
        <name>substrate</name>
    </ligand>
</feature>
<dbReference type="KEGG" id="euz:DVS28_a1928"/>
<evidence type="ECO:0000256" key="1">
    <source>
        <dbReference type="ARBA" id="ARBA00000448"/>
    </source>
</evidence>
<protein>
    <recommendedName>
        <fullName evidence="3 12">Beta-glucosidase</fullName>
        <ecNumber evidence="3 12">3.2.1.21</ecNumber>
    </recommendedName>
</protein>
<evidence type="ECO:0000256" key="2">
    <source>
        <dbReference type="ARBA" id="ARBA00010838"/>
    </source>
</evidence>
<keyword evidence="6" id="KW-0119">Carbohydrate metabolism</keyword>
<dbReference type="EC" id="3.2.1.21" evidence="3 12"/>
<dbReference type="RefSeq" id="WP_216826510.1">
    <property type="nucleotide sequence ID" value="NZ_CP031165.1"/>
</dbReference>
<dbReference type="EMBL" id="CP031165">
    <property type="protein sequence ID" value="AXV06613.1"/>
    <property type="molecule type" value="Genomic_DNA"/>
</dbReference>
<organism evidence="13 14">
    <name type="scientific">Euzebya pacifica</name>
    <dbReference type="NCBI Taxonomy" id="1608957"/>
    <lineage>
        <taxon>Bacteria</taxon>
        <taxon>Bacillati</taxon>
        <taxon>Actinomycetota</taxon>
        <taxon>Nitriliruptoria</taxon>
        <taxon>Euzebyales</taxon>
    </lineage>
</organism>
<evidence type="ECO:0000313" key="13">
    <source>
        <dbReference type="EMBL" id="AXV06613.1"/>
    </source>
</evidence>
<evidence type="ECO:0000256" key="4">
    <source>
        <dbReference type="ARBA" id="ARBA00022801"/>
    </source>
</evidence>
<gene>
    <name evidence="13" type="ORF">DVS28_a1928</name>
</gene>
<keyword evidence="5" id="KW-0136">Cellulose degradation</keyword>
<evidence type="ECO:0000313" key="14">
    <source>
        <dbReference type="Proteomes" id="UP000264006"/>
    </source>
</evidence>
<dbReference type="NCBIfam" id="TIGR03356">
    <property type="entry name" value="BGL"/>
    <property type="match status" value="1"/>
</dbReference>
<dbReference type="InterPro" id="IPR017736">
    <property type="entry name" value="Glyco_hydro_1_beta-glucosidase"/>
</dbReference>
<dbReference type="FunFam" id="3.20.20.80:FF:000004">
    <property type="entry name" value="Beta-glucosidase 6-phospho-beta-glucosidase"/>
    <property type="match status" value="1"/>
</dbReference>
<keyword evidence="7 12" id="KW-0326">Glycosidase</keyword>
<evidence type="ECO:0000256" key="12">
    <source>
        <dbReference type="RuleBase" id="RU361175"/>
    </source>
</evidence>
<dbReference type="PANTHER" id="PTHR10353">
    <property type="entry name" value="GLYCOSYL HYDROLASE"/>
    <property type="match status" value="1"/>
</dbReference>
<dbReference type="PANTHER" id="PTHR10353:SF36">
    <property type="entry name" value="LP05116P"/>
    <property type="match status" value="1"/>
</dbReference>
<feature type="binding site" evidence="10">
    <location>
        <position position="417"/>
    </location>
    <ligand>
        <name>substrate</name>
    </ligand>
</feature>
<dbReference type="GO" id="GO:0008422">
    <property type="term" value="F:beta-glucosidase activity"/>
    <property type="evidence" value="ECO:0007669"/>
    <property type="project" value="UniProtKB-EC"/>
</dbReference>
<feature type="active site" description="Proton donor" evidence="9">
    <location>
        <position position="175"/>
    </location>
</feature>
<feature type="active site" description="Nucleophile" evidence="9 11">
    <location>
        <position position="370"/>
    </location>
</feature>
<dbReference type="PROSITE" id="PS00572">
    <property type="entry name" value="GLYCOSYL_HYDROL_F1_1"/>
    <property type="match status" value="1"/>
</dbReference>
<reference evidence="13 14" key="1">
    <citation type="submission" date="2018-09" db="EMBL/GenBank/DDBJ databases">
        <title>Complete genome sequence of Euzebya sp. DY32-46 isolated from seawater of Pacific Ocean.</title>
        <authorList>
            <person name="Xu L."/>
            <person name="Wu Y.-H."/>
            <person name="Xu X.-W."/>
        </authorList>
    </citation>
    <scope>NUCLEOTIDE SEQUENCE [LARGE SCALE GENOMIC DNA]</scope>
    <source>
        <strain evidence="13 14">DY32-46</strain>
    </source>
</reference>
<dbReference type="GO" id="GO:0005829">
    <property type="term" value="C:cytosol"/>
    <property type="evidence" value="ECO:0007669"/>
    <property type="project" value="TreeGrafter"/>
</dbReference>
<name>A0A346XWL6_9ACTN</name>
<evidence type="ECO:0000256" key="9">
    <source>
        <dbReference type="PIRSR" id="PIRSR617736-1"/>
    </source>
</evidence>
<dbReference type="InterPro" id="IPR017853">
    <property type="entry name" value="GH"/>
</dbReference>
<dbReference type="Proteomes" id="UP000264006">
    <property type="component" value="Chromosome"/>
</dbReference>
<dbReference type="SUPFAM" id="SSF51445">
    <property type="entry name" value="(Trans)glycosidases"/>
    <property type="match status" value="1"/>
</dbReference>
<evidence type="ECO:0000256" key="5">
    <source>
        <dbReference type="ARBA" id="ARBA00023001"/>
    </source>
</evidence>
<evidence type="ECO:0000256" key="10">
    <source>
        <dbReference type="PIRSR" id="PIRSR617736-2"/>
    </source>
</evidence>
<evidence type="ECO:0000256" key="6">
    <source>
        <dbReference type="ARBA" id="ARBA00023277"/>
    </source>
</evidence>
<dbReference type="Pfam" id="PF00232">
    <property type="entry name" value="Glyco_hydro_1"/>
    <property type="match status" value="1"/>
</dbReference>
<comment type="catalytic activity">
    <reaction evidence="1 12">
        <text>Hydrolysis of terminal, non-reducing beta-D-glucosyl residues with release of beta-D-glucose.</text>
        <dbReference type="EC" id="3.2.1.21"/>
    </reaction>
</comment>